<name>A0ABV6P914_9MICC</name>
<accession>A0ABV6P914</accession>
<dbReference type="EMBL" id="JBHLUB010000021">
    <property type="protein sequence ID" value="MFC0581621.1"/>
    <property type="molecule type" value="Genomic_DNA"/>
</dbReference>
<protein>
    <submittedName>
        <fullName evidence="2">NF038396 family protein</fullName>
    </submittedName>
</protein>
<evidence type="ECO:0000256" key="1">
    <source>
        <dbReference type="SAM" id="Phobius"/>
    </source>
</evidence>
<proteinExistence type="predicted"/>
<keyword evidence="1" id="KW-0472">Membrane</keyword>
<gene>
    <name evidence="2" type="ORF">ACFFFR_04370</name>
</gene>
<dbReference type="RefSeq" id="WP_377458311.1">
    <property type="nucleotide sequence ID" value="NZ_JBHLUB010000021.1"/>
</dbReference>
<organism evidence="2 3">
    <name type="scientific">Micrococcoides hystricis</name>
    <dbReference type="NCBI Taxonomy" id="1572761"/>
    <lineage>
        <taxon>Bacteria</taxon>
        <taxon>Bacillati</taxon>
        <taxon>Actinomycetota</taxon>
        <taxon>Actinomycetes</taxon>
        <taxon>Micrococcales</taxon>
        <taxon>Micrococcaceae</taxon>
        <taxon>Micrococcoides</taxon>
    </lineage>
</organism>
<dbReference type="Proteomes" id="UP001589862">
    <property type="component" value="Unassembled WGS sequence"/>
</dbReference>
<reference evidence="2 3" key="1">
    <citation type="submission" date="2024-09" db="EMBL/GenBank/DDBJ databases">
        <authorList>
            <person name="Sun Q."/>
            <person name="Mori K."/>
        </authorList>
    </citation>
    <scope>NUCLEOTIDE SEQUENCE [LARGE SCALE GENOMIC DNA]</scope>
    <source>
        <strain evidence="2 3">NCAIM B.02604</strain>
    </source>
</reference>
<evidence type="ECO:0000313" key="2">
    <source>
        <dbReference type="EMBL" id="MFC0581621.1"/>
    </source>
</evidence>
<evidence type="ECO:0000313" key="3">
    <source>
        <dbReference type="Proteomes" id="UP001589862"/>
    </source>
</evidence>
<dbReference type="InterPro" id="IPR059228">
    <property type="entry name" value="Integral_mb_put"/>
</dbReference>
<keyword evidence="1" id="KW-1133">Transmembrane helix</keyword>
<comment type="caution">
    <text evidence="2">The sequence shown here is derived from an EMBL/GenBank/DDBJ whole genome shotgun (WGS) entry which is preliminary data.</text>
</comment>
<keyword evidence="3" id="KW-1185">Reference proteome</keyword>
<keyword evidence="1" id="KW-0812">Transmembrane</keyword>
<dbReference type="NCBIfam" id="NF038396">
    <property type="entry name" value="NF038396 family protein"/>
    <property type="match status" value="1"/>
</dbReference>
<feature type="transmembrane region" description="Helical" evidence="1">
    <location>
        <begin position="7"/>
        <end position="28"/>
    </location>
</feature>
<sequence>MSKQSLFMMIAGICSILALVTGVMGFIMITQDKIVAGLIFLLGLAQIFVFSGLFTFMKARALAKEDTADL</sequence>
<feature type="transmembrane region" description="Helical" evidence="1">
    <location>
        <begin position="34"/>
        <end position="56"/>
    </location>
</feature>